<evidence type="ECO:0000256" key="3">
    <source>
        <dbReference type="ARBA" id="ARBA00022475"/>
    </source>
</evidence>
<keyword evidence="3" id="KW-1003">Cell membrane</keyword>
<dbReference type="SUPFAM" id="SSF82689">
    <property type="entry name" value="Mechanosensitive channel protein MscS (YggB), C-terminal domain"/>
    <property type="match status" value="1"/>
</dbReference>
<accession>A0A244CTU1</accession>
<evidence type="ECO:0000313" key="11">
    <source>
        <dbReference type="Proteomes" id="UP000194841"/>
    </source>
</evidence>
<evidence type="ECO:0000256" key="6">
    <source>
        <dbReference type="ARBA" id="ARBA00023136"/>
    </source>
</evidence>
<dbReference type="EMBL" id="MWPV01000002">
    <property type="protein sequence ID" value="OUL58649.1"/>
    <property type="molecule type" value="Genomic_DNA"/>
</dbReference>
<dbReference type="GO" id="GO:0008381">
    <property type="term" value="F:mechanosensitive monoatomic ion channel activity"/>
    <property type="evidence" value="ECO:0007669"/>
    <property type="project" value="UniProtKB-ARBA"/>
</dbReference>
<evidence type="ECO:0000256" key="1">
    <source>
        <dbReference type="ARBA" id="ARBA00004651"/>
    </source>
</evidence>
<dbReference type="PANTHER" id="PTHR30347:SF1">
    <property type="entry name" value="MECHANOSENSITIVE CHANNEL MSCK"/>
    <property type="match status" value="1"/>
</dbReference>
<dbReference type="InterPro" id="IPR023408">
    <property type="entry name" value="MscS_beta-dom_sf"/>
</dbReference>
<dbReference type="InterPro" id="IPR011066">
    <property type="entry name" value="MscS_channel_C_sf"/>
</dbReference>
<dbReference type="SUPFAM" id="SSF82861">
    <property type="entry name" value="Mechanosensitive channel protein MscS (YggB), transmembrane region"/>
    <property type="match status" value="1"/>
</dbReference>
<protein>
    <submittedName>
        <fullName evidence="10">Mechanosensitive ion channel protein</fullName>
    </submittedName>
</protein>
<comment type="caution">
    <text evidence="10">The sequence shown here is derived from an EMBL/GenBank/DDBJ whole genome shotgun (WGS) entry which is preliminary data.</text>
</comment>
<dbReference type="AlphaFoldDB" id="A0A244CTU1"/>
<dbReference type="InterPro" id="IPR006685">
    <property type="entry name" value="MscS_channel_2nd"/>
</dbReference>
<feature type="transmembrane region" description="Helical" evidence="7">
    <location>
        <begin position="91"/>
        <end position="111"/>
    </location>
</feature>
<evidence type="ECO:0000313" key="10">
    <source>
        <dbReference type="EMBL" id="OUL58649.1"/>
    </source>
</evidence>
<dbReference type="OrthoDB" id="9799209at2"/>
<evidence type="ECO:0000256" key="5">
    <source>
        <dbReference type="ARBA" id="ARBA00022989"/>
    </source>
</evidence>
<evidence type="ECO:0000256" key="2">
    <source>
        <dbReference type="ARBA" id="ARBA00008017"/>
    </source>
</evidence>
<dbReference type="Gene3D" id="2.30.30.60">
    <property type="match status" value="1"/>
</dbReference>
<dbReference type="Pfam" id="PF21082">
    <property type="entry name" value="MS_channel_3rd"/>
    <property type="match status" value="1"/>
</dbReference>
<dbReference type="Pfam" id="PF00924">
    <property type="entry name" value="MS_channel_2nd"/>
    <property type="match status" value="1"/>
</dbReference>
<evidence type="ECO:0000256" key="4">
    <source>
        <dbReference type="ARBA" id="ARBA00022692"/>
    </source>
</evidence>
<keyword evidence="6 7" id="KW-0472">Membrane</keyword>
<keyword evidence="4 7" id="KW-0812">Transmembrane</keyword>
<evidence type="ECO:0000256" key="7">
    <source>
        <dbReference type="SAM" id="Phobius"/>
    </source>
</evidence>
<dbReference type="GO" id="GO:0005886">
    <property type="term" value="C:plasma membrane"/>
    <property type="evidence" value="ECO:0007669"/>
    <property type="project" value="UniProtKB-SubCell"/>
</dbReference>
<name>A0A244CTU1_PSEDV</name>
<dbReference type="InterPro" id="IPR010920">
    <property type="entry name" value="LSM_dom_sf"/>
</dbReference>
<dbReference type="Gene3D" id="1.10.287.1260">
    <property type="match status" value="1"/>
</dbReference>
<dbReference type="InterPro" id="IPR011014">
    <property type="entry name" value="MscS_channel_TM-2"/>
</dbReference>
<evidence type="ECO:0000259" key="9">
    <source>
        <dbReference type="Pfam" id="PF21082"/>
    </source>
</evidence>
<organism evidence="10 11">
    <name type="scientific">Pseudoalteromonas ulvae</name>
    <dbReference type="NCBI Taxonomy" id="107327"/>
    <lineage>
        <taxon>Bacteria</taxon>
        <taxon>Pseudomonadati</taxon>
        <taxon>Pseudomonadota</taxon>
        <taxon>Gammaproteobacteria</taxon>
        <taxon>Alteromonadales</taxon>
        <taxon>Pseudoalteromonadaceae</taxon>
        <taxon>Pseudoalteromonas</taxon>
    </lineage>
</organism>
<feature type="domain" description="Mechanosensitive ion channel MscS C-terminal" evidence="9">
    <location>
        <begin position="186"/>
        <end position="266"/>
    </location>
</feature>
<keyword evidence="11" id="KW-1185">Reference proteome</keyword>
<dbReference type="RefSeq" id="WP_086743951.1">
    <property type="nucleotide sequence ID" value="NZ_MWPV01000002.1"/>
</dbReference>
<dbReference type="SUPFAM" id="SSF50182">
    <property type="entry name" value="Sm-like ribonucleoproteins"/>
    <property type="match status" value="1"/>
</dbReference>
<reference evidence="10 11" key="1">
    <citation type="submission" date="2017-02" db="EMBL/GenBank/DDBJ databases">
        <title>Pseudoalteromonas ulvae TC14 Genome.</title>
        <authorList>
            <person name="Molmeret M."/>
        </authorList>
    </citation>
    <scope>NUCLEOTIDE SEQUENCE [LARGE SCALE GENOMIC DNA]</scope>
    <source>
        <strain evidence="10">TC14</strain>
    </source>
</reference>
<dbReference type="Gene3D" id="3.30.70.100">
    <property type="match status" value="1"/>
</dbReference>
<comment type="similarity">
    <text evidence="2">Belongs to the MscS (TC 1.A.23) family.</text>
</comment>
<feature type="transmembrane region" description="Helical" evidence="7">
    <location>
        <begin position="64"/>
        <end position="85"/>
    </location>
</feature>
<sequence length="293" mass="32799">MSWQAIDAALSYVLFSYGGTPITVFQVLQIPASLLLAWFIVTRVGILIRKALVARKVTPDAVHLFSRIYLVITIAVLAITSLEILKIPLTAFAFVSGAVAIGVGFGAQNIINNFISGWILMWERPIRIGDFLEVGDTKGMVESINTRSTLIRRSDGVHMLVPNSQLLENTVINWTLIDKNARSFVRVGVAYGCDVELVAKLIRQVLDEQKSILKHPSANVLFEDFGDNALIFDAVFWVCANSEADIRQMRSNIRFRIYELFNQHQVVIAYPQRDVHIDGTINIQNNKVPDKNS</sequence>
<dbReference type="PANTHER" id="PTHR30347">
    <property type="entry name" value="POTASSIUM CHANNEL RELATED"/>
    <property type="match status" value="1"/>
</dbReference>
<proteinExistence type="inferred from homology"/>
<evidence type="ECO:0000259" key="8">
    <source>
        <dbReference type="Pfam" id="PF00924"/>
    </source>
</evidence>
<feature type="domain" description="Mechanosensitive ion channel MscS" evidence="8">
    <location>
        <begin position="109"/>
        <end position="175"/>
    </location>
</feature>
<comment type="subcellular location">
    <subcellularLocation>
        <location evidence="1">Cell membrane</location>
        <topology evidence="1">Multi-pass membrane protein</topology>
    </subcellularLocation>
</comment>
<dbReference type="InterPro" id="IPR052702">
    <property type="entry name" value="MscS-like_channel"/>
</dbReference>
<gene>
    <name evidence="10" type="ORF">B1199_10055</name>
</gene>
<dbReference type="InterPro" id="IPR049278">
    <property type="entry name" value="MS_channel_C"/>
</dbReference>
<keyword evidence="5 7" id="KW-1133">Transmembrane helix</keyword>
<dbReference type="Proteomes" id="UP000194841">
    <property type="component" value="Unassembled WGS sequence"/>
</dbReference>